<dbReference type="AlphaFoldDB" id="F8GTB5"/>
<dbReference type="GO" id="GO:0016020">
    <property type="term" value="C:membrane"/>
    <property type="evidence" value="ECO:0007669"/>
    <property type="project" value="InterPro"/>
</dbReference>
<dbReference type="GO" id="GO:0005524">
    <property type="term" value="F:ATP binding"/>
    <property type="evidence" value="ECO:0007669"/>
    <property type="project" value="InterPro"/>
</dbReference>
<protein>
    <submittedName>
        <fullName evidence="3">Peptidase</fullName>
    </submittedName>
</protein>
<dbReference type="HOGENOM" id="CLU_1259684_0_0_4"/>
<reference evidence="3 4" key="1">
    <citation type="journal article" date="2011" name="J. Bacteriol.">
        <title>Complete genome sequence of the type strain Cupriavidus necator N-1.</title>
        <authorList>
            <person name="Poehlein A."/>
            <person name="Kusian B."/>
            <person name="Friedrich B."/>
            <person name="Daniel R."/>
            <person name="Bowien B."/>
        </authorList>
    </citation>
    <scope>NUCLEOTIDE SEQUENCE [LARGE SCALE GENOMIC DNA]</scope>
    <source>
        <strain evidence="4">ATCC 43291 / DSM 13513 / CCUG 52238 / LMG 8453 / N-1</strain>
    </source>
</reference>
<evidence type="ECO:0000259" key="2">
    <source>
        <dbReference type="PROSITE" id="PS50990"/>
    </source>
</evidence>
<evidence type="ECO:0000313" key="3">
    <source>
        <dbReference type="EMBL" id="AEI79953.1"/>
    </source>
</evidence>
<dbReference type="GO" id="GO:0006508">
    <property type="term" value="P:proteolysis"/>
    <property type="evidence" value="ECO:0007669"/>
    <property type="project" value="InterPro"/>
</dbReference>
<sequence length="254" mass="27244">MGERNPRGRHAPADLALCEAPAEDIEAESAPPRRTQQPRTTPAVHPGTSDLSFVTGRREPPAAMSRLTGADDPMLGCLLLLNRALQRTVPSAVLLEGLPLDGQALTLPLLCAAAARAGLSTRLAERELDDIPDTSIPAILLLDKNRPCVLLQRCEHGRFLVALPGWGGGVQEVSREELLAQYSGHAVFAQPALQAGVSADTQPAQPCPLPVDATRPSWRRRWERLLAATLRVLCLRGRLPAEDVARAGGKCNIP</sequence>
<dbReference type="Pfam" id="PF03412">
    <property type="entry name" value="Peptidase_C39"/>
    <property type="match status" value="1"/>
</dbReference>
<feature type="compositionally biased region" description="Low complexity" evidence="1">
    <location>
        <begin position="32"/>
        <end position="42"/>
    </location>
</feature>
<accession>F8GTB5</accession>
<name>F8GTB5_CUPNN</name>
<dbReference type="EMBL" id="CP002878">
    <property type="protein sequence ID" value="AEI79953.1"/>
    <property type="molecule type" value="Genomic_DNA"/>
</dbReference>
<evidence type="ECO:0000256" key="1">
    <source>
        <dbReference type="SAM" id="MobiDB-lite"/>
    </source>
</evidence>
<feature type="domain" description="Peptidase C39" evidence="2">
    <location>
        <begin position="66"/>
        <end position="189"/>
    </location>
</feature>
<dbReference type="InterPro" id="IPR005074">
    <property type="entry name" value="Peptidase_C39"/>
</dbReference>
<dbReference type="PROSITE" id="PS50990">
    <property type="entry name" value="PEPTIDASE_C39"/>
    <property type="match status" value="1"/>
</dbReference>
<evidence type="ECO:0000313" key="4">
    <source>
        <dbReference type="Proteomes" id="UP000006798"/>
    </source>
</evidence>
<feature type="region of interest" description="Disordered" evidence="1">
    <location>
        <begin position="1"/>
        <end position="55"/>
    </location>
</feature>
<dbReference type="KEGG" id="cnc:CNE_2c09840"/>
<organism evidence="3 4">
    <name type="scientific">Cupriavidus necator (strain ATCC 43291 / DSM 13513 / CCUG 52238 / LMG 8453 / N-1)</name>
    <name type="common">Ralstonia eutropha</name>
    <dbReference type="NCBI Taxonomy" id="1042878"/>
    <lineage>
        <taxon>Bacteria</taxon>
        <taxon>Pseudomonadati</taxon>
        <taxon>Pseudomonadota</taxon>
        <taxon>Betaproteobacteria</taxon>
        <taxon>Burkholderiales</taxon>
        <taxon>Burkholderiaceae</taxon>
        <taxon>Cupriavidus</taxon>
    </lineage>
</organism>
<dbReference type="Gene3D" id="3.90.70.10">
    <property type="entry name" value="Cysteine proteinases"/>
    <property type="match status" value="1"/>
</dbReference>
<gene>
    <name evidence="3" type="ordered locus">CNE_2c09840</name>
</gene>
<proteinExistence type="predicted"/>
<dbReference type="Proteomes" id="UP000006798">
    <property type="component" value="Chromosome 2"/>
</dbReference>
<dbReference type="GO" id="GO:0008233">
    <property type="term" value="F:peptidase activity"/>
    <property type="evidence" value="ECO:0007669"/>
    <property type="project" value="InterPro"/>
</dbReference>